<keyword evidence="3" id="KW-0547">Nucleotide-binding</keyword>
<dbReference type="PANTHER" id="PTHR42711:SF17">
    <property type="entry name" value="ABC TRANSPORTER ATP-BINDING PROTEIN"/>
    <property type="match status" value="1"/>
</dbReference>
<gene>
    <name evidence="7" type="ORF">ACFQ04_06245</name>
</gene>
<dbReference type="SMART" id="SM00382">
    <property type="entry name" value="AAA"/>
    <property type="match status" value="1"/>
</dbReference>
<sequence>MTIPFALEARALTRSFSTRGSGSVRAVDGVDLAIRQGEVVAFLGPNGAGKTTTLDMALGLTRPDSGSVRLFGMSPDEAVAAGRISAVLQSGGLLPDFTVGETVAIIAATHRGSTSVDEVMARAGITEIAGRKVSKCSGGEQQRLKFALALLPDPDLIVLDEPTAGMDVESRRAFWAAMRDDAGAGRTVLFATHYLEEADAFADRIVMIAGGRVVADGTTAQIRAQASGRTVSAVVDPASVDWIRQNAPGVTAVTVRGGRVELATDDSDATARFLFAHSDARDVEIVAHDLEDAFVALTSTASTTTTAAEENAR</sequence>
<evidence type="ECO:0000313" key="7">
    <source>
        <dbReference type="EMBL" id="MFD0925335.1"/>
    </source>
</evidence>
<dbReference type="EMBL" id="JBHTIL010000001">
    <property type="protein sequence ID" value="MFD0925335.1"/>
    <property type="molecule type" value="Genomic_DNA"/>
</dbReference>
<evidence type="ECO:0000256" key="1">
    <source>
        <dbReference type="ARBA" id="ARBA00004202"/>
    </source>
</evidence>
<dbReference type="PANTHER" id="PTHR42711">
    <property type="entry name" value="ABC TRANSPORTER ATP-BINDING PROTEIN"/>
    <property type="match status" value="1"/>
</dbReference>
<keyword evidence="8" id="KW-1185">Reference proteome</keyword>
<evidence type="ECO:0000256" key="3">
    <source>
        <dbReference type="ARBA" id="ARBA00022741"/>
    </source>
</evidence>
<dbReference type="InterPro" id="IPR027417">
    <property type="entry name" value="P-loop_NTPase"/>
</dbReference>
<comment type="subcellular location">
    <subcellularLocation>
        <location evidence="1">Cell membrane</location>
        <topology evidence="1">Peripheral membrane protein</topology>
    </subcellularLocation>
</comment>
<evidence type="ECO:0000313" key="8">
    <source>
        <dbReference type="Proteomes" id="UP001597068"/>
    </source>
</evidence>
<keyword evidence="5" id="KW-0046">Antibiotic resistance</keyword>
<dbReference type="Gene3D" id="3.40.50.300">
    <property type="entry name" value="P-loop containing nucleotide triphosphate hydrolases"/>
    <property type="match status" value="1"/>
</dbReference>
<keyword evidence="4 7" id="KW-0067">ATP-binding</keyword>
<dbReference type="GO" id="GO:0005524">
    <property type="term" value="F:ATP binding"/>
    <property type="evidence" value="ECO:0007669"/>
    <property type="project" value="UniProtKB-KW"/>
</dbReference>
<dbReference type="RefSeq" id="WP_253646706.1">
    <property type="nucleotide sequence ID" value="NZ_BAAAMO010000002.1"/>
</dbReference>
<dbReference type="SUPFAM" id="SSF52540">
    <property type="entry name" value="P-loop containing nucleoside triphosphate hydrolases"/>
    <property type="match status" value="1"/>
</dbReference>
<reference evidence="8" key="1">
    <citation type="journal article" date="2019" name="Int. J. Syst. Evol. Microbiol.">
        <title>The Global Catalogue of Microorganisms (GCM) 10K type strain sequencing project: providing services to taxonomists for standard genome sequencing and annotation.</title>
        <authorList>
            <consortium name="The Broad Institute Genomics Platform"/>
            <consortium name="The Broad Institute Genome Sequencing Center for Infectious Disease"/>
            <person name="Wu L."/>
            <person name="Ma J."/>
        </authorList>
    </citation>
    <scope>NUCLEOTIDE SEQUENCE [LARGE SCALE GENOMIC DNA]</scope>
    <source>
        <strain evidence="8">CCUG 50873</strain>
    </source>
</reference>
<proteinExistence type="predicted"/>
<dbReference type="PROSITE" id="PS00211">
    <property type="entry name" value="ABC_TRANSPORTER_1"/>
    <property type="match status" value="1"/>
</dbReference>
<evidence type="ECO:0000256" key="5">
    <source>
        <dbReference type="ARBA" id="ARBA00023251"/>
    </source>
</evidence>
<dbReference type="CDD" id="cd03230">
    <property type="entry name" value="ABC_DR_subfamily_A"/>
    <property type="match status" value="1"/>
</dbReference>
<keyword evidence="2" id="KW-0813">Transport</keyword>
<evidence type="ECO:0000259" key="6">
    <source>
        <dbReference type="PROSITE" id="PS50893"/>
    </source>
</evidence>
<dbReference type="Pfam" id="PF00005">
    <property type="entry name" value="ABC_tran"/>
    <property type="match status" value="1"/>
</dbReference>
<feature type="domain" description="ABC transporter" evidence="6">
    <location>
        <begin position="7"/>
        <end position="235"/>
    </location>
</feature>
<organism evidence="7 8">
    <name type="scientific">Williamsia deligens</name>
    <dbReference type="NCBI Taxonomy" id="321325"/>
    <lineage>
        <taxon>Bacteria</taxon>
        <taxon>Bacillati</taxon>
        <taxon>Actinomycetota</taxon>
        <taxon>Actinomycetes</taxon>
        <taxon>Mycobacteriales</taxon>
        <taxon>Nocardiaceae</taxon>
        <taxon>Williamsia</taxon>
    </lineage>
</organism>
<evidence type="ECO:0000256" key="4">
    <source>
        <dbReference type="ARBA" id="ARBA00022840"/>
    </source>
</evidence>
<protein>
    <submittedName>
        <fullName evidence="7">ABC transporter ATP-binding protein</fullName>
    </submittedName>
</protein>
<evidence type="ECO:0000256" key="2">
    <source>
        <dbReference type="ARBA" id="ARBA00022448"/>
    </source>
</evidence>
<dbReference type="InterPro" id="IPR003439">
    <property type="entry name" value="ABC_transporter-like_ATP-bd"/>
</dbReference>
<dbReference type="PROSITE" id="PS50893">
    <property type="entry name" value="ABC_TRANSPORTER_2"/>
    <property type="match status" value="1"/>
</dbReference>
<dbReference type="Proteomes" id="UP001597068">
    <property type="component" value="Unassembled WGS sequence"/>
</dbReference>
<dbReference type="InterPro" id="IPR050763">
    <property type="entry name" value="ABC_transporter_ATP-binding"/>
</dbReference>
<dbReference type="InterPro" id="IPR003593">
    <property type="entry name" value="AAA+_ATPase"/>
</dbReference>
<name>A0ABW3G6U5_9NOCA</name>
<accession>A0ABW3G6U5</accession>
<dbReference type="InterPro" id="IPR017871">
    <property type="entry name" value="ABC_transporter-like_CS"/>
</dbReference>
<comment type="caution">
    <text evidence="7">The sequence shown here is derived from an EMBL/GenBank/DDBJ whole genome shotgun (WGS) entry which is preliminary data.</text>
</comment>